<dbReference type="PANTHER" id="PTHR10366:SF564">
    <property type="entry name" value="STEROL-4-ALPHA-CARBOXYLATE 3-DEHYDROGENASE, DECARBOXYLATING"/>
    <property type="match status" value="1"/>
</dbReference>
<dbReference type="InterPro" id="IPR036291">
    <property type="entry name" value="NAD(P)-bd_dom_sf"/>
</dbReference>
<dbReference type="Proteomes" id="UP000432350">
    <property type="component" value="Unassembled WGS sequence"/>
</dbReference>
<proteinExistence type="inferred from homology"/>
<feature type="domain" description="NAD-dependent epimerase/dehydratase" evidence="3">
    <location>
        <begin position="2"/>
        <end position="219"/>
    </location>
</feature>
<reference evidence="5 7" key="2">
    <citation type="submission" date="2019-10" db="EMBL/GenBank/DDBJ databases">
        <authorList>
            <person name="Karimi E."/>
        </authorList>
    </citation>
    <scope>NUCLEOTIDE SEQUENCE [LARGE SCALE GENOMIC DNA]</scope>
    <source>
        <strain evidence="5">Sphingobacterium sp. 8BC</strain>
    </source>
</reference>
<evidence type="ECO:0000313" key="4">
    <source>
        <dbReference type="EMBL" id="SPZ87611.1"/>
    </source>
</evidence>
<accession>A0A654ANG2</accession>
<sequence>MILITGGTGFLGSTLIRQLIDQGIDVIAIKRAQSTIPASLLSSSLVQWIDADINNYFELEDALEGVTKVFHCAALVSYQKKDAKALFKVNVEGTTNVVNLCLEKGIRLLHVSSIAALGTNRDNLPVSEKDHWEHNALTSNYSLSKYQAEMEVWRGITEGLNAVIVNPAVILGASANDKGSGAIFSMINKGLRFYPKGSVGVVDVEDVAAIMIQLMERDDITAERYIINHLNISNKDLLSVASVLMNKPEPTIEVSETLLQIASTVSSMLSVFKKSDSTLTKETAAASSAKLQYSNAKIQGLLNHSYRPLEQTLKEIADLYNKQ</sequence>
<dbReference type="GO" id="GO:0016616">
    <property type="term" value="F:oxidoreductase activity, acting on the CH-OH group of donors, NAD or NADP as acceptor"/>
    <property type="evidence" value="ECO:0007669"/>
    <property type="project" value="TreeGrafter"/>
</dbReference>
<dbReference type="PANTHER" id="PTHR10366">
    <property type="entry name" value="NAD DEPENDENT EPIMERASE/DEHYDRATASE"/>
    <property type="match status" value="1"/>
</dbReference>
<dbReference type="InterPro" id="IPR050425">
    <property type="entry name" value="NAD(P)_dehydrat-like"/>
</dbReference>
<dbReference type="EMBL" id="CABWMV010000007">
    <property type="protein sequence ID" value="VXC69442.1"/>
    <property type="molecule type" value="Genomic_DNA"/>
</dbReference>
<keyword evidence="4" id="KW-0413">Isomerase</keyword>
<organism evidence="4 6">
    <name type="scientific">Sphingobacterium multivorum</name>
    <dbReference type="NCBI Taxonomy" id="28454"/>
    <lineage>
        <taxon>Bacteria</taxon>
        <taxon>Pseudomonadati</taxon>
        <taxon>Bacteroidota</taxon>
        <taxon>Sphingobacteriia</taxon>
        <taxon>Sphingobacteriales</taxon>
        <taxon>Sphingobacteriaceae</taxon>
        <taxon>Sphingobacterium</taxon>
    </lineage>
</organism>
<dbReference type="Gene3D" id="3.40.50.720">
    <property type="entry name" value="NAD(P)-binding Rossmann-like Domain"/>
    <property type="match status" value="1"/>
</dbReference>
<protein>
    <submittedName>
        <fullName evidence="4">ADP-L-glycero-D-manno-heptose-6-epimerase</fullName>
        <ecNumber evidence="4">5.1.3.20</ecNumber>
    </submittedName>
    <submittedName>
        <fullName evidence="5">Nucleoside-diphosphate sugar epimerase</fullName>
    </submittedName>
</protein>
<gene>
    <name evidence="4" type="primary">hldD_2</name>
    <name evidence="4" type="ORF">NCTC11343_03019</name>
    <name evidence="5" type="ORF">SPHINGO8BC_150514</name>
</gene>
<name>A0A2X2J5V0_SPHMU</name>
<dbReference type="GO" id="GO:0008712">
    <property type="term" value="F:ADP-glyceromanno-heptose 6-epimerase activity"/>
    <property type="evidence" value="ECO:0007669"/>
    <property type="project" value="UniProtKB-EC"/>
</dbReference>
<dbReference type="EC" id="5.1.3.20" evidence="4"/>
<evidence type="ECO:0000313" key="6">
    <source>
        <dbReference type="Proteomes" id="UP000251241"/>
    </source>
</evidence>
<dbReference type="Proteomes" id="UP000251241">
    <property type="component" value="Unassembled WGS sequence"/>
</dbReference>
<evidence type="ECO:0000259" key="3">
    <source>
        <dbReference type="Pfam" id="PF01370"/>
    </source>
</evidence>
<evidence type="ECO:0000256" key="1">
    <source>
        <dbReference type="ARBA" id="ARBA00023002"/>
    </source>
</evidence>
<dbReference type="RefSeq" id="WP_070561387.1">
    <property type="nucleotide sequence ID" value="NZ_CP068086.1"/>
</dbReference>
<evidence type="ECO:0000313" key="5">
    <source>
        <dbReference type="EMBL" id="VXC69442.1"/>
    </source>
</evidence>
<keyword evidence="1" id="KW-0560">Oxidoreductase</keyword>
<dbReference type="AlphaFoldDB" id="A0A2X2J5V0"/>
<dbReference type="EMBL" id="UAUU01000009">
    <property type="protein sequence ID" value="SPZ87611.1"/>
    <property type="molecule type" value="Genomic_DNA"/>
</dbReference>
<accession>A0A2X2J5V0</accession>
<evidence type="ECO:0000313" key="7">
    <source>
        <dbReference type="Proteomes" id="UP000432350"/>
    </source>
</evidence>
<dbReference type="InterPro" id="IPR001509">
    <property type="entry name" value="Epimerase_deHydtase"/>
</dbReference>
<dbReference type="Pfam" id="PF01370">
    <property type="entry name" value="Epimerase"/>
    <property type="match status" value="1"/>
</dbReference>
<reference evidence="4 6" key="1">
    <citation type="submission" date="2018-06" db="EMBL/GenBank/DDBJ databases">
        <authorList>
            <consortium name="Pathogen Informatics"/>
            <person name="Doyle S."/>
        </authorList>
    </citation>
    <scope>NUCLEOTIDE SEQUENCE [LARGE SCALE GENOMIC DNA]</scope>
    <source>
        <strain evidence="4 6">NCTC11343</strain>
    </source>
</reference>
<dbReference type="GeneID" id="97182917"/>
<evidence type="ECO:0000256" key="2">
    <source>
        <dbReference type="ARBA" id="ARBA00023445"/>
    </source>
</evidence>
<dbReference type="SUPFAM" id="SSF51735">
    <property type="entry name" value="NAD(P)-binding Rossmann-fold domains"/>
    <property type="match status" value="1"/>
</dbReference>
<comment type="similarity">
    <text evidence="2">Belongs to the NAD(P)-dependent epimerase/dehydratase family. Dihydroflavonol-4-reductase subfamily.</text>
</comment>